<organism evidence="2 3">
    <name type="scientific">Sphingomonas anseongensis</name>
    <dbReference type="NCBI Taxonomy" id="2908207"/>
    <lineage>
        <taxon>Bacteria</taxon>
        <taxon>Pseudomonadati</taxon>
        <taxon>Pseudomonadota</taxon>
        <taxon>Alphaproteobacteria</taxon>
        <taxon>Sphingomonadales</taxon>
        <taxon>Sphingomonadaceae</taxon>
        <taxon>Sphingomonas</taxon>
    </lineage>
</organism>
<dbReference type="RefSeq" id="WP_249867461.1">
    <property type="nucleotide sequence ID" value="NZ_JAMGBC010000001.1"/>
</dbReference>
<feature type="signal peptide" evidence="1">
    <location>
        <begin position="1"/>
        <end position="22"/>
    </location>
</feature>
<reference evidence="2" key="1">
    <citation type="submission" date="2022-05" db="EMBL/GenBank/DDBJ databases">
        <authorList>
            <person name="Jo J.-H."/>
            <person name="Im W.-T."/>
        </authorList>
    </citation>
    <scope>NUCLEOTIDE SEQUENCE</scope>
    <source>
        <strain evidence="2">RG327</strain>
    </source>
</reference>
<accession>A0ABT0RE21</accession>
<protein>
    <recommendedName>
        <fullName evidence="4">DUF1311 domain-containing protein</fullName>
    </recommendedName>
</protein>
<evidence type="ECO:0000256" key="1">
    <source>
        <dbReference type="SAM" id="SignalP"/>
    </source>
</evidence>
<evidence type="ECO:0000313" key="2">
    <source>
        <dbReference type="EMBL" id="MCL6678512.1"/>
    </source>
</evidence>
<name>A0ABT0RE21_9SPHN</name>
<feature type="chain" id="PRO_5045208219" description="DUF1311 domain-containing protein" evidence="1">
    <location>
        <begin position="23"/>
        <end position="122"/>
    </location>
</feature>
<dbReference type="Proteomes" id="UP001165343">
    <property type="component" value="Unassembled WGS sequence"/>
</dbReference>
<keyword evidence="3" id="KW-1185">Reference proteome</keyword>
<gene>
    <name evidence="2" type="ORF">LZ519_04170</name>
</gene>
<dbReference type="EMBL" id="JAMGBC010000001">
    <property type="protein sequence ID" value="MCL6678512.1"/>
    <property type="molecule type" value="Genomic_DNA"/>
</dbReference>
<sequence length="122" mass="13329">MLQLTSSVLSMLFLASSPVAPAYQPSGSEIPVQDQQKRVCQYVLASDPGALPYQLCQTKAEWAALEAASAKDANRMVCRYEEIPGTRTKGHKMCGTQSAWEARKAEAREAVETIQRNAASPR</sequence>
<evidence type="ECO:0000313" key="3">
    <source>
        <dbReference type="Proteomes" id="UP001165343"/>
    </source>
</evidence>
<keyword evidence="1" id="KW-0732">Signal</keyword>
<evidence type="ECO:0008006" key="4">
    <source>
        <dbReference type="Google" id="ProtNLM"/>
    </source>
</evidence>
<proteinExistence type="predicted"/>
<comment type="caution">
    <text evidence="2">The sequence shown here is derived from an EMBL/GenBank/DDBJ whole genome shotgun (WGS) entry which is preliminary data.</text>
</comment>